<feature type="domain" description="Helicase C-terminal" evidence="9">
    <location>
        <begin position="374"/>
        <end position="555"/>
    </location>
</feature>
<dbReference type="SMART" id="SM00490">
    <property type="entry name" value="HELICc"/>
    <property type="match status" value="1"/>
</dbReference>
<keyword evidence="4" id="KW-0238">DNA-binding</keyword>
<dbReference type="PROSITE" id="PS51194">
    <property type="entry name" value="HELICASE_CTER"/>
    <property type="match status" value="1"/>
</dbReference>
<reference evidence="10 11" key="1">
    <citation type="submission" date="2017-05" db="EMBL/GenBank/DDBJ databases">
        <authorList>
            <person name="Varghese N."/>
            <person name="Submissions S."/>
        </authorList>
    </citation>
    <scope>NUCLEOTIDE SEQUENCE [LARGE SCALE GENOMIC DNA]</scope>
    <source>
        <strain evidence="10 11">DSM 46834</strain>
    </source>
</reference>
<dbReference type="GO" id="GO:0005694">
    <property type="term" value="C:chromosome"/>
    <property type="evidence" value="ECO:0007669"/>
    <property type="project" value="TreeGrafter"/>
</dbReference>
<proteinExistence type="inferred from homology"/>
<dbReference type="Gene3D" id="3.40.50.300">
    <property type="entry name" value="P-loop containing nucleotide triphosphate hydrolases"/>
    <property type="match status" value="2"/>
</dbReference>
<dbReference type="InterPro" id="IPR027417">
    <property type="entry name" value="P-loop_NTPase"/>
</dbReference>
<dbReference type="GO" id="GO:0005737">
    <property type="term" value="C:cytoplasm"/>
    <property type="evidence" value="ECO:0007669"/>
    <property type="project" value="TreeGrafter"/>
</dbReference>
<keyword evidence="2" id="KW-0547">Nucleotide-binding</keyword>
<accession>A0A521F0U8</accession>
<dbReference type="PROSITE" id="PS51192">
    <property type="entry name" value="HELICASE_ATP_BIND_1"/>
    <property type="match status" value="1"/>
</dbReference>
<evidence type="ECO:0000256" key="2">
    <source>
        <dbReference type="ARBA" id="ARBA00022741"/>
    </source>
</evidence>
<dbReference type="AlphaFoldDB" id="A0A521F0U8"/>
<evidence type="ECO:0000256" key="5">
    <source>
        <dbReference type="ARBA" id="ARBA00023235"/>
    </source>
</evidence>
<protein>
    <recommendedName>
        <fullName evidence="7">DNA 3'-5' helicase</fullName>
        <ecNumber evidence="7">5.6.2.4</ecNumber>
    </recommendedName>
</protein>
<dbReference type="SMART" id="SM00487">
    <property type="entry name" value="DEXDc"/>
    <property type="match status" value="1"/>
</dbReference>
<dbReference type="NCBIfam" id="NF041063">
    <property type="entry name" value="DpdF"/>
    <property type="match status" value="1"/>
</dbReference>
<dbReference type="PANTHER" id="PTHR13710">
    <property type="entry name" value="DNA HELICASE RECQ FAMILY MEMBER"/>
    <property type="match status" value="1"/>
</dbReference>
<evidence type="ECO:0000256" key="3">
    <source>
        <dbReference type="ARBA" id="ARBA00022840"/>
    </source>
</evidence>
<evidence type="ECO:0000313" key="10">
    <source>
        <dbReference type="EMBL" id="SMO89080.1"/>
    </source>
</evidence>
<keyword evidence="3" id="KW-0067">ATP-binding</keyword>
<evidence type="ECO:0000259" key="9">
    <source>
        <dbReference type="PROSITE" id="PS51194"/>
    </source>
</evidence>
<dbReference type="GO" id="GO:0043138">
    <property type="term" value="F:3'-5' DNA helicase activity"/>
    <property type="evidence" value="ECO:0007669"/>
    <property type="project" value="UniProtKB-EC"/>
</dbReference>
<dbReference type="EMBL" id="FXTJ01000006">
    <property type="protein sequence ID" value="SMO89080.1"/>
    <property type="molecule type" value="Genomic_DNA"/>
</dbReference>
<dbReference type="GO" id="GO:0005524">
    <property type="term" value="F:ATP binding"/>
    <property type="evidence" value="ECO:0007669"/>
    <property type="project" value="UniProtKB-KW"/>
</dbReference>
<dbReference type="Pfam" id="PF00270">
    <property type="entry name" value="DEAD"/>
    <property type="match status" value="1"/>
</dbReference>
<comment type="similarity">
    <text evidence="1">Belongs to the helicase family. RecQ subfamily.</text>
</comment>
<comment type="catalytic activity">
    <reaction evidence="6">
        <text>Couples ATP hydrolysis with the unwinding of duplex DNA by translocating in the 3'-5' direction.</text>
        <dbReference type="EC" id="5.6.2.4"/>
    </reaction>
</comment>
<evidence type="ECO:0000256" key="6">
    <source>
        <dbReference type="ARBA" id="ARBA00034617"/>
    </source>
</evidence>
<dbReference type="Proteomes" id="UP000317484">
    <property type="component" value="Unassembled WGS sequence"/>
</dbReference>
<dbReference type="Pfam" id="PF00271">
    <property type="entry name" value="Helicase_C"/>
    <property type="match status" value="1"/>
</dbReference>
<dbReference type="GO" id="GO:0003677">
    <property type="term" value="F:DNA binding"/>
    <property type="evidence" value="ECO:0007669"/>
    <property type="project" value="UniProtKB-KW"/>
</dbReference>
<dbReference type="SUPFAM" id="SSF52540">
    <property type="entry name" value="P-loop containing nucleoside triphosphate hydrolases"/>
    <property type="match status" value="1"/>
</dbReference>
<feature type="domain" description="Helicase ATP-binding" evidence="8">
    <location>
        <begin position="172"/>
        <end position="360"/>
    </location>
</feature>
<evidence type="ECO:0000313" key="11">
    <source>
        <dbReference type="Proteomes" id="UP000317484"/>
    </source>
</evidence>
<dbReference type="InterPro" id="IPR001650">
    <property type="entry name" value="Helicase_C-like"/>
</dbReference>
<dbReference type="PANTHER" id="PTHR13710:SF105">
    <property type="entry name" value="ATP-DEPENDENT DNA HELICASE Q1"/>
    <property type="match status" value="1"/>
</dbReference>
<gene>
    <name evidence="10" type="ORF">SAMN06273567_106141</name>
</gene>
<keyword evidence="5" id="KW-0413">Isomerase</keyword>
<evidence type="ECO:0000256" key="4">
    <source>
        <dbReference type="ARBA" id="ARBA00023125"/>
    </source>
</evidence>
<sequence>MAGSMTRSDVQLLQHAIDRFPEATHRALVGSDAARRALDAMSDIGGPHAGRSDLAALLRQVLLEDEARYGGRPSLTVPGSAPWPDEDTWTSVGCSVSIAQNRFTVRAEAWLPELGPSDRPDLAAEQLREVYRGQQSPYARKLDAVDADPFWRHALGYEHYFSVAQRQAARAVALSPAGSTIVVSLPTGRGKTAVVWAPALLRDSGVTVVVVPTVVLALDMERRTREIAASTQQVLSPVDRYAYVGSLSDDTKQALRQAVRSGQQRILYTSPEALVTGLSESLLECARSGFLRQFVVDEAHLIDQWGQDFRPEFLTMAGLRDQTVELSPPDNRPITVLMSATITNRHLELFRQTFHSPTGTYLVWGSSLRSEPAYFSHRYTSLEERTAAAVEVALRLPRPLVVYAAKVKDAKDFAQRLRDAGLRRVAAITGDSSEEDRRTVVQRWRGSSTEGSTVPTEIDVVVGTSAFGLGVDVSNVRSVLHVCVPETIDRFYQEVGRAGRDGLPTVSVLLTAPSDDDVARSLNSVVHIGVDKGWSRWNALRARAQRQPDGLYRVDITSLPHHLTEGYGRSAQWNVRTLTLMAQAGLIKLLAPREPARLPDEDLESWQARRRTFHDEVRNFVDIELIDGSALDEEGWARRVTQVRDVVANAQRSALEAMYQVASARHCMGNILALHYRAHDGGATLRTLPFCRGCPACRVAKFADPEDRRVPRPLEPVPPVPDYFHAENGLWDPLLVLRPDQPLLFLWVEDDREYADLAPELLARLASRGIPVAFGAPTHVLTEAQRRSPHSVLIADDGDLLEAHQQPVVAFVPPTVSHVPDAVLARLKSRMPTYVVGSASLTTPGRDQWMWRDGADASMNIRTALESL</sequence>
<evidence type="ECO:0000256" key="7">
    <source>
        <dbReference type="ARBA" id="ARBA00034808"/>
    </source>
</evidence>
<keyword evidence="10" id="KW-0347">Helicase</keyword>
<dbReference type="InterPro" id="IPR011545">
    <property type="entry name" value="DEAD/DEAH_box_helicase_dom"/>
</dbReference>
<name>A0A521F0U8_9ACTN</name>
<dbReference type="GO" id="GO:0009378">
    <property type="term" value="F:four-way junction helicase activity"/>
    <property type="evidence" value="ECO:0007669"/>
    <property type="project" value="TreeGrafter"/>
</dbReference>
<evidence type="ECO:0000259" key="8">
    <source>
        <dbReference type="PROSITE" id="PS51192"/>
    </source>
</evidence>
<dbReference type="EC" id="5.6.2.4" evidence="7"/>
<keyword evidence="10" id="KW-0378">Hydrolase</keyword>
<dbReference type="InterPro" id="IPR014001">
    <property type="entry name" value="Helicase_ATP-bd"/>
</dbReference>
<keyword evidence="11" id="KW-1185">Reference proteome</keyword>
<organism evidence="10 11">
    <name type="scientific">Geodermatophilus aquaeductus</name>
    <dbReference type="NCBI Taxonomy" id="1564161"/>
    <lineage>
        <taxon>Bacteria</taxon>
        <taxon>Bacillati</taxon>
        <taxon>Actinomycetota</taxon>
        <taxon>Actinomycetes</taxon>
        <taxon>Geodermatophilales</taxon>
        <taxon>Geodermatophilaceae</taxon>
        <taxon>Geodermatophilus</taxon>
    </lineage>
</organism>
<evidence type="ECO:0000256" key="1">
    <source>
        <dbReference type="ARBA" id="ARBA00005446"/>
    </source>
</evidence>
<dbReference type="GO" id="GO:0000724">
    <property type="term" value="P:double-strand break repair via homologous recombination"/>
    <property type="evidence" value="ECO:0007669"/>
    <property type="project" value="TreeGrafter"/>
</dbReference>